<reference evidence="1" key="1">
    <citation type="submission" date="2023-10" db="EMBL/GenBank/DDBJ databases">
        <authorList>
            <person name="Rodriguez Cubillos JULIANA M."/>
            <person name="De Vega J."/>
        </authorList>
    </citation>
    <scope>NUCLEOTIDE SEQUENCE</scope>
</reference>
<keyword evidence="2" id="KW-1185">Reference proteome</keyword>
<sequence length="154" mass="17841">MTEMEFLVAVLVVDEEDFHKPSGSDQRVVDVIGGFENSERVKRVLKKLNEAASEKVFLKSLENYINWCNYLCIQPVWSSLEAVNEGKKLLYVSLYLLIWGEASNVRFLPECLCYIFHQMAREMDHEILRQQIAQTVSHFLILKDSDTDTKSHAQ</sequence>
<name>A0ACB0IGG4_TRIPR</name>
<dbReference type="EMBL" id="CASHSV030000001">
    <property type="protein sequence ID" value="CAJ2631136.1"/>
    <property type="molecule type" value="Genomic_DNA"/>
</dbReference>
<dbReference type="Proteomes" id="UP001177021">
    <property type="component" value="Unassembled WGS sequence"/>
</dbReference>
<proteinExistence type="predicted"/>
<comment type="caution">
    <text evidence="1">The sequence shown here is derived from an EMBL/GenBank/DDBJ whole genome shotgun (WGS) entry which is preliminary data.</text>
</comment>
<organism evidence="1 2">
    <name type="scientific">Trifolium pratense</name>
    <name type="common">Red clover</name>
    <dbReference type="NCBI Taxonomy" id="57577"/>
    <lineage>
        <taxon>Eukaryota</taxon>
        <taxon>Viridiplantae</taxon>
        <taxon>Streptophyta</taxon>
        <taxon>Embryophyta</taxon>
        <taxon>Tracheophyta</taxon>
        <taxon>Spermatophyta</taxon>
        <taxon>Magnoliopsida</taxon>
        <taxon>eudicotyledons</taxon>
        <taxon>Gunneridae</taxon>
        <taxon>Pentapetalae</taxon>
        <taxon>rosids</taxon>
        <taxon>fabids</taxon>
        <taxon>Fabales</taxon>
        <taxon>Fabaceae</taxon>
        <taxon>Papilionoideae</taxon>
        <taxon>50 kb inversion clade</taxon>
        <taxon>NPAAA clade</taxon>
        <taxon>Hologalegina</taxon>
        <taxon>IRL clade</taxon>
        <taxon>Trifolieae</taxon>
        <taxon>Trifolium</taxon>
    </lineage>
</organism>
<evidence type="ECO:0000313" key="1">
    <source>
        <dbReference type="EMBL" id="CAJ2631136.1"/>
    </source>
</evidence>
<protein>
    <submittedName>
        <fullName evidence="1">Uncharacterized protein</fullName>
    </submittedName>
</protein>
<evidence type="ECO:0000313" key="2">
    <source>
        <dbReference type="Proteomes" id="UP001177021"/>
    </source>
</evidence>
<gene>
    <name evidence="1" type="ORF">MILVUS5_LOCUS2763</name>
</gene>
<accession>A0ACB0IGG4</accession>